<evidence type="ECO:0000313" key="12">
    <source>
        <dbReference type="Proteomes" id="UP000276260"/>
    </source>
</evidence>
<keyword evidence="3 8" id="KW-1133">Transmembrane helix</keyword>
<evidence type="ECO:0000313" key="11">
    <source>
        <dbReference type="EMBL" id="RRJ21437.1"/>
    </source>
</evidence>
<dbReference type="AlphaFoldDB" id="A0A3P3QJU5"/>
<dbReference type="PROSITE" id="PS50885">
    <property type="entry name" value="HAMP"/>
    <property type="match status" value="1"/>
</dbReference>
<evidence type="ECO:0000256" key="2">
    <source>
        <dbReference type="ARBA" id="ARBA00022692"/>
    </source>
</evidence>
<protein>
    <submittedName>
        <fullName evidence="11">Methyl-accepting chemotaxis protein</fullName>
    </submittedName>
</protein>
<evidence type="ECO:0000256" key="6">
    <source>
        <dbReference type="ARBA" id="ARBA00029447"/>
    </source>
</evidence>
<dbReference type="GO" id="GO:0016020">
    <property type="term" value="C:membrane"/>
    <property type="evidence" value="ECO:0007669"/>
    <property type="project" value="UniProtKB-SubCell"/>
</dbReference>
<dbReference type="GO" id="GO:0006935">
    <property type="term" value="P:chemotaxis"/>
    <property type="evidence" value="ECO:0007669"/>
    <property type="project" value="InterPro"/>
</dbReference>
<reference evidence="11 12" key="1">
    <citation type="submission" date="2018-11" db="EMBL/GenBank/DDBJ databases">
        <title>Draft genome analysis of Rheinheimera mesophila isolated from an industrial waste site.</title>
        <authorList>
            <person name="Yu Q."/>
            <person name="Qi Y."/>
            <person name="Zhang H."/>
            <person name="Lu Y."/>
            <person name="Pu J."/>
        </authorList>
    </citation>
    <scope>NUCLEOTIDE SEQUENCE [LARGE SCALE GENOMIC DNA]</scope>
    <source>
        <strain evidence="11 12">IITR13</strain>
    </source>
</reference>
<sequence>MLNQMSVKIRLLLLVCVPLLVLIAISVISVREMGHLSDGASSIYDDRVVPLKQIKQVADAYAVTSVDVLHKYRGELLSATEAVGQLQQQGQVADQVWQAYLATTLTSEEASLAEKAKQQMLLFKQQLQQYQAQISDGSLLKRSAKDFNAELYQLADPLSASLAALIDIQLVETEKFKLAAAEQYQFFLKLFVTALLLVLFCLAALSWIIYRSIHNPLNQLQQAISVVGDQSDLRIRAQITGSDEIAVTAAAFNQTISRVHQFFTELGDAVSQLAAASEQMSQISTQVSGTAFEQEQQANLIATAVNQMSAAIQEVANSALATSEQANDVDQKTQQGYQKVIQNVSSIEQLSTVVNGASQVIEQLNGESEKITAVLAVIQTIAGQTNLLALNAAIEAARAGEAGRGFAVVADEVRTLATNTQKATESIRVMIDTLQASAREAVQAMAQSGHYASSSVVNAQEAGAVLEDIKSAVGTIVDMNVQISAATEQQTLVAEDINKNISEFSVSIGEMTRSATHSADASSSLAQLAARLQQQAASYRV</sequence>
<dbReference type="EMBL" id="RRCF01000002">
    <property type="protein sequence ID" value="RRJ21437.1"/>
    <property type="molecule type" value="Genomic_DNA"/>
</dbReference>
<dbReference type="Gene3D" id="1.10.287.950">
    <property type="entry name" value="Methyl-accepting chemotaxis protein"/>
    <property type="match status" value="1"/>
</dbReference>
<evidence type="ECO:0000259" key="9">
    <source>
        <dbReference type="PROSITE" id="PS50111"/>
    </source>
</evidence>
<dbReference type="InterPro" id="IPR004090">
    <property type="entry name" value="Chemotax_Me-accpt_rcpt"/>
</dbReference>
<dbReference type="InterPro" id="IPR003660">
    <property type="entry name" value="HAMP_dom"/>
</dbReference>
<evidence type="ECO:0000259" key="10">
    <source>
        <dbReference type="PROSITE" id="PS50885"/>
    </source>
</evidence>
<dbReference type="Pfam" id="PF12729">
    <property type="entry name" value="4HB_MCP_1"/>
    <property type="match status" value="1"/>
</dbReference>
<keyword evidence="12" id="KW-1185">Reference proteome</keyword>
<gene>
    <name evidence="11" type="ORF">EIK76_11220</name>
</gene>
<dbReference type="CDD" id="cd06225">
    <property type="entry name" value="HAMP"/>
    <property type="match status" value="1"/>
</dbReference>
<comment type="subcellular location">
    <subcellularLocation>
        <location evidence="1">Membrane</location>
        <topology evidence="1">Multi-pass membrane protein</topology>
    </subcellularLocation>
</comment>
<dbReference type="PANTHER" id="PTHR32089">
    <property type="entry name" value="METHYL-ACCEPTING CHEMOTAXIS PROTEIN MCPB"/>
    <property type="match status" value="1"/>
</dbReference>
<dbReference type="PRINTS" id="PR00260">
    <property type="entry name" value="CHEMTRNSDUCR"/>
</dbReference>
<dbReference type="Proteomes" id="UP000276260">
    <property type="component" value="Unassembled WGS sequence"/>
</dbReference>
<comment type="caution">
    <text evidence="11">The sequence shown here is derived from an EMBL/GenBank/DDBJ whole genome shotgun (WGS) entry which is preliminary data.</text>
</comment>
<organism evidence="11 12">
    <name type="scientific">Rheinheimera mesophila</name>
    <dbReference type="NCBI Taxonomy" id="1547515"/>
    <lineage>
        <taxon>Bacteria</taxon>
        <taxon>Pseudomonadati</taxon>
        <taxon>Pseudomonadota</taxon>
        <taxon>Gammaproteobacteria</taxon>
        <taxon>Chromatiales</taxon>
        <taxon>Chromatiaceae</taxon>
        <taxon>Rheinheimera</taxon>
    </lineage>
</organism>
<comment type="similarity">
    <text evidence="6">Belongs to the methyl-accepting chemotaxis (MCP) protein family.</text>
</comment>
<dbReference type="SUPFAM" id="SSF58104">
    <property type="entry name" value="Methyl-accepting chemotaxis protein (MCP) signaling domain"/>
    <property type="match status" value="1"/>
</dbReference>
<evidence type="ECO:0000256" key="5">
    <source>
        <dbReference type="ARBA" id="ARBA00023224"/>
    </source>
</evidence>
<dbReference type="GO" id="GO:0007165">
    <property type="term" value="P:signal transduction"/>
    <property type="evidence" value="ECO:0007669"/>
    <property type="project" value="UniProtKB-KW"/>
</dbReference>
<feature type="transmembrane region" description="Helical" evidence="8">
    <location>
        <begin position="186"/>
        <end position="210"/>
    </location>
</feature>
<dbReference type="SMART" id="SM00304">
    <property type="entry name" value="HAMP"/>
    <property type="match status" value="2"/>
</dbReference>
<keyword evidence="4 8" id="KW-0472">Membrane</keyword>
<feature type="domain" description="Methyl-accepting transducer" evidence="9">
    <location>
        <begin position="269"/>
        <end position="505"/>
    </location>
</feature>
<evidence type="ECO:0000256" key="3">
    <source>
        <dbReference type="ARBA" id="ARBA00022989"/>
    </source>
</evidence>
<evidence type="ECO:0000256" key="1">
    <source>
        <dbReference type="ARBA" id="ARBA00004141"/>
    </source>
</evidence>
<dbReference type="Pfam" id="PF00672">
    <property type="entry name" value="HAMP"/>
    <property type="match status" value="1"/>
</dbReference>
<evidence type="ECO:0000256" key="7">
    <source>
        <dbReference type="PROSITE-ProRule" id="PRU00284"/>
    </source>
</evidence>
<dbReference type="Pfam" id="PF00015">
    <property type="entry name" value="MCPsignal"/>
    <property type="match status" value="1"/>
</dbReference>
<dbReference type="InterPro" id="IPR024478">
    <property type="entry name" value="HlyB_4HB_MCP"/>
</dbReference>
<dbReference type="InterPro" id="IPR004089">
    <property type="entry name" value="MCPsignal_dom"/>
</dbReference>
<dbReference type="OrthoDB" id="9781845at2"/>
<dbReference type="GO" id="GO:0004888">
    <property type="term" value="F:transmembrane signaling receptor activity"/>
    <property type="evidence" value="ECO:0007669"/>
    <property type="project" value="InterPro"/>
</dbReference>
<dbReference type="PANTHER" id="PTHR32089:SF119">
    <property type="entry name" value="METHYL-ACCEPTING CHEMOTAXIS PROTEIN CTPL"/>
    <property type="match status" value="1"/>
</dbReference>
<evidence type="ECO:0000256" key="4">
    <source>
        <dbReference type="ARBA" id="ARBA00023136"/>
    </source>
</evidence>
<dbReference type="PROSITE" id="PS50111">
    <property type="entry name" value="CHEMOTAXIS_TRANSDUC_2"/>
    <property type="match status" value="1"/>
</dbReference>
<name>A0A3P3QJU5_9GAMM</name>
<dbReference type="RefSeq" id="WP_046521404.1">
    <property type="nucleotide sequence ID" value="NZ_LAVS01000096.1"/>
</dbReference>
<proteinExistence type="inferred from homology"/>
<accession>A0A3P3QJU5</accession>
<keyword evidence="2 8" id="KW-0812">Transmembrane</keyword>
<keyword evidence="5 7" id="KW-0807">Transducer</keyword>
<dbReference type="FunFam" id="1.10.287.950:FF:000001">
    <property type="entry name" value="Methyl-accepting chemotaxis sensory transducer"/>
    <property type="match status" value="1"/>
</dbReference>
<feature type="domain" description="HAMP" evidence="10">
    <location>
        <begin position="211"/>
        <end position="264"/>
    </location>
</feature>
<dbReference type="SMART" id="SM00283">
    <property type="entry name" value="MA"/>
    <property type="match status" value="1"/>
</dbReference>
<evidence type="ECO:0000256" key="8">
    <source>
        <dbReference type="SAM" id="Phobius"/>
    </source>
</evidence>